<dbReference type="InterPro" id="IPR012677">
    <property type="entry name" value="Nucleotide-bd_a/b_plait_sf"/>
</dbReference>
<feature type="compositionally biased region" description="Low complexity" evidence="4">
    <location>
        <begin position="621"/>
        <end position="631"/>
    </location>
</feature>
<evidence type="ECO:0000313" key="7">
    <source>
        <dbReference type="Proteomes" id="UP000054495"/>
    </source>
</evidence>
<organism evidence="6 7">
    <name type="scientific">Ancylostoma ceylanicum</name>
    <dbReference type="NCBI Taxonomy" id="53326"/>
    <lineage>
        <taxon>Eukaryota</taxon>
        <taxon>Metazoa</taxon>
        <taxon>Ecdysozoa</taxon>
        <taxon>Nematoda</taxon>
        <taxon>Chromadorea</taxon>
        <taxon>Rhabditida</taxon>
        <taxon>Rhabditina</taxon>
        <taxon>Rhabditomorpha</taxon>
        <taxon>Strongyloidea</taxon>
        <taxon>Ancylostomatidae</taxon>
        <taxon>Ancylostomatinae</taxon>
        <taxon>Ancylostoma</taxon>
    </lineage>
</organism>
<feature type="compositionally biased region" description="Low complexity" evidence="4">
    <location>
        <begin position="639"/>
        <end position="656"/>
    </location>
</feature>
<feature type="compositionally biased region" description="Low complexity" evidence="4">
    <location>
        <begin position="599"/>
        <end position="608"/>
    </location>
</feature>
<evidence type="ECO:0000313" key="6">
    <source>
        <dbReference type="EMBL" id="EPB78449.1"/>
    </source>
</evidence>
<feature type="compositionally biased region" description="Low complexity" evidence="4">
    <location>
        <begin position="102"/>
        <end position="112"/>
    </location>
</feature>
<proteinExistence type="predicted"/>
<dbReference type="PANTHER" id="PTHR15683">
    <property type="entry name" value="SCAFFOLD ATTACHMENT FACTOR B-RELATED"/>
    <property type="match status" value="1"/>
</dbReference>
<dbReference type="SUPFAM" id="SSF54928">
    <property type="entry name" value="RNA-binding domain, RBD"/>
    <property type="match status" value="1"/>
</dbReference>
<dbReference type="Pfam" id="PF00076">
    <property type="entry name" value="RRM_1"/>
    <property type="match status" value="1"/>
</dbReference>
<sequence>MERAADCHLVAEEGTFVFLATRIILGITLKLCIILPWDYLELHAPVALIADGHDPATYLFRVNETVASPGSVKPTSPTISPAASMENLADGNEEKKEEHTSENGNGTGTAAGEAHDEPMESESATPAKDGGAENADNLDTSKELVIVDEPAADAAAPAADEEMLEDPLIDTPVQAPANDDKEKDTASRSIWVRGLTSATKAADLKVLCTQFGKVVRAKIYTSKKQTTSACYGYVTMADTAAAEKAATALHKTQYKGRTISVEKADRSKVPAVKSASAAAAPTKKDAAGDSTASAKRGESEKKTSDETSKSAKSASMAGEKSQSESKGGKRAGSTTSTTQSKRDDSRSDRKRDDKDARRSSNSERRDSERPLKSSDSKREPFRRAPARDPRRDSQRTITAARRFPATSTRGLPSRSLRGRITRPGDRTSSYLSMRRPEAMTQRDLLSLMRRKEEEHRRREAEIEKERALERERERIRFEREQLEKERLQLQLQAALQQQKLAAMSSSRTKDTYLPSSVRGSSRGRHSDYRDSRDSRGDKLSSSVHRRSAGDSRRPAADDRSRSRHVGGGDRSGASRIDRDRSEHKPSAASSRDRSRHESYGSSRGHSSSQPAAYSRKDYDRGYTSSRDTTSYGGRGGSSYYGNSRDAYSSSATSRIGGSSGGWGSSSGAGYGSSAWEGGSGSAVGHSSSGSAWGGRGAAGSNGWSTFGSGGGTSSSSSMRYDYDKYQQRGVEGVKESIVGSDLYKVVAGIPSLDVGQ</sequence>
<feature type="compositionally biased region" description="Basic and acidic residues" evidence="4">
    <location>
        <begin position="575"/>
        <end position="598"/>
    </location>
</feature>
<feature type="compositionally biased region" description="Basic and acidic residues" evidence="4">
    <location>
        <begin position="524"/>
        <end position="538"/>
    </location>
</feature>
<feature type="domain" description="RRM" evidence="5">
    <location>
        <begin position="188"/>
        <end position="266"/>
    </location>
</feature>
<dbReference type="InterPro" id="IPR000504">
    <property type="entry name" value="RRM_dom"/>
</dbReference>
<reference evidence="6 7" key="1">
    <citation type="submission" date="2013-05" db="EMBL/GenBank/DDBJ databases">
        <title>Draft genome of the parasitic nematode Anyclostoma ceylanicum.</title>
        <authorList>
            <person name="Mitreva M."/>
        </authorList>
    </citation>
    <scope>NUCLEOTIDE SEQUENCE [LARGE SCALE GENOMIC DNA]</scope>
</reference>
<dbReference type="Proteomes" id="UP000054495">
    <property type="component" value="Unassembled WGS sequence"/>
</dbReference>
<accession>A0A0D6M2W1</accession>
<protein>
    <recommendedName>
        <fullName evidence="5">RRM domain-containing protein</fullName>
    </recommendedName>
</protein>
<dbReference type="GO" id="GO:0050684">
    <property type="term" value="P:regulation of mRNA processing"/>
    <property type="evidence" value="ECO:0007669"/>
    <property type="project" value="TreeGrafter"/>
</dbReference>
<feature type="compositionally biased region" description="Low complexity" evidence="4">
    <location>
        <begin position="269"/>
        <end position="281"/>
    </location>
</feature>
<evidence type="ECO:0000256" key="2">
    <source>
        <dbReference type="ARBA" id="ARBA00023242"/>
    </source>
</evidence>
<feature type="compositionally biased region" description="Basic and acidic residues" evidence="4">
    <location>
        <begin position="92"/>
        <end position="101"/>
    </location>
</feature>
<gene>
    <name evidence="6" type="ORF">ANCCEY_02409</name>
</gene>
<dbReference type="CDD" id="cd12417">
    <property type="entry name" value="RRM_SAFB_like"/>
    <property type="match status" value="1"/>
</dbReference>
<dbReference type="InterPro" id="IPR051738">
    <property type="entry name" value="SAF_Modulators"/>
</dbReference>
<feature type="region of interest" description="Disordered" evidence="4">
    <location>
        <begin position="495"/>
        <end position="696"/>
    </location>
</feature>
<feature type="compositionally biased region" description="Basic and acidic residues" evidence="4">
    <location>
        <begin position="449"/>
        <end position="473"/>
    </location>
</feature>
<dbReference type="PROSITE" id="PS50102">
    <property type="entry name" value="RRM"/>
    <property type="match status" value="1"/>
</dbReference>
<dbReference type="InterPro" id="IPR035979">
    <property type="entry name" value="RBD_domain_sf"/>
</dbReference>
<keyword evidence="3" id="KW-0694">RNA-binding</keyword>
<feature type="compositionally biased region" description="Gly residues" evidence="4">
    <location>
        <begin position="657"/>
        <end position="670"/>
    </location>
</feature>
<feature type="compositionally biased region" description="Low complexity" evidence="4">
    <location>
        <begin position="671"/>
        <end position="690"/>
    </location>
</feature>
<dbReference type="EMBL" id="KE124811">
    <property type="protein sequence ID" value="EPB78449.1"/>
    <property type="molecule type" value="Genomic_DNA"/>
</dbReference>
<feature type="compositionally biased region" description="Basic and acidic residues" evidence="4">
    <location>
        <begin position="340"/>
        <end position="394"/>
    </location>
</feature>
<name>A0A0D6M2W1_9BILA</name>
<evidence type="ECO:0000259" key="5">
    <source>
        <dbReference type="PROSITE" id="PS50102"/>
    </source>
</evidence>
<dbReference type="AlphaFoldDB" id="A0A0D6M2W1"/>
<dbReference type="Gene3D" id="3.30.70.330">
    <property type="match status" value="1"/>
</dbReference>
<feature type="compositionally biased region" description="Basic and acidic residues" evidence="4">
    <location>
        <begin position="295"/>
        <end position="309"/>
    </location>
</feature>
<feature type="region of interest" description="Disordered" evidence="4">
    <location>
        <begin position="264"/>
        <end position="473"/>
    </location>
</feature>
<evidence type="ECO:0000256" key="3">
    <source>
        <dbReference type="PROSITE-ProRule" id="PRU00176"/>
    </source>
</evidence>
<feature type="compositionally biased region" description="Basic and acidic residues" evidence="4">
    <location>
        <begin position="547"/>
        <end position="560"/>
    </location>
</feature>
<dbReference type="GO" id="GO:0003723">
    <property type="term" value="F:RNA binding"/>
    <property type="evidence" value="ECO:0007669"/>
    <property type="project" value="UniProtKB-UniRule"/>
</dbReference>
<keyword evidence="2" id="KW-0539">Nucleus</keyword>
<dbReference type="GO" id="GO:0043565">
    <property type="term" value="F:sequence-specific DNA binding"/>
    <property type="evidence" value="ECO:0007669"/>
    <property type="project" value="TreeGrafter"/>
</dbReference>
<evidence type="ECO:0000256" key="1">
    <source>
        <dbReference type="ARBA" id="ARBA00004123"/>
    </source>
</evidence>
<feature type="region of interest" description="Disordered" evidence="4">
    <location>
        <begin position="89"/>
        <end position="136"/>
    </location>
</feature>
<keyword evidence="7" id="KW-1185">Reference proteome</keyword>
<evidence type="ECO:0000256" key="4">
    <source>
        <dbReference type="SAM" id="MobiDB-lite"/>
    </source>
</evidence>
<dbReference type="GO" id="GO:0005634">
    <property type="term" value="C:nucleus"/>
    <property type="evidence" value="ECO:0007669"/>
    <property type="project" value="UniProtKB-SubCell"/>
</dbReference>
<dbReference type="PANTHER" id="PTHR15683:SF8">
    <property type="entry name" value="SCAFFOLD ATTACHMENT FACTOR B, ISOFORM B"/>
    <property type="match status" value="1"/>
</dbReference>
<comment type="subcellular location">
    <subcellularLocation>
        <location evidence="1">Nucleus</location>
    </subcellularLocation>
</comment>
<dbReference type="SMART" id="SM00360">
    <property type="entry name" value="RRM"/>
    <property type="match status" value="1"/>
</dbReference>
<dbReference type="GO" id="GO:0006357">
    <property type="term" value="P:regulation of transcription by RNA polymerase II"/>
    <property type="evidence" value="ECO:0007669"/>
    <property type="project" value="TreeGrafter"/>
</dbReference>